<reference evidence="1 2" key="1">
    <citation type="journal article" date="2018" name="Mycol. Prog.">
        <title>Coniella lustricola, a new species from submerged detritus.</title>
        <authorList>
            <person name="Raudabaugh D.B."/>
            <person name="Iturriaga T."/>
            <person name="Carver A."/>
            <person name="Mondo S."/>
            <person name="Pangilinan J."/>
            <person name="Lipzen A."/>
            <person name="He G."/>
            <person name="Amirebrahimi M."/>
            <person name="Grigoriev I.V."/>
            <person name="Miller A.N."/>
        </authorList>
    </citation>
    <scope>NUCLEOTIDE SEQUENCE [LARGE SCALE GENOMIC DNA]</scope>
    <source>
        <strain evidence="1 2">B22-T-1</strain>
    </source>
</reference>
<dbReference type="Proteomes" id="UP000241462">
    <property type="component" value="Unassembled WGS sequence"/>
</dbReference>
<protein>
    <submittedName>
        <fullName evidence="1">Uncharacterized protein</fullName>
    </submittedName>
</protein>
<name>A0A2T2ZSH5_9PEZI</name>
<dbReference type="AlphaFoldDB" id="A0A2T2ZSH5"/>
<dbReference type="EMBL" id="KZ678792">
    <property type="protein sequence ID" value="PSR75172.1"/>
    <property type="molecule type" value="Genomic_DNA"/>
</dbReference>
<keyword evidence="2" id="KW-1185">Reference proteome</keyword>
<evidence type="ECO:0000313" key="2">
    <source>
        <dbReference type="Proteomes" id="UP000241462"/>
    </source>
</evidence>
<accession>A0A2T2ZSH5</accession>
<evidence type="ECO:0000313" key="1">
    <source>
        <dbReference type="EMBL" id="PSR75172.1"/>
    </source>
</evidence>
<proteinExistence type="predicted"/>
<gene>
    <name evidence="1" type="ORF">BD289DRAFT_202448</name>
</gene>
<organism evidence="1 2">
    <name type="scientific">Coniella lustricola</name>
    <dbReference type="NCBI Taxonomy" id="2025994"/>
    <lineage>
        <taxon>Eukaryota</taxon>
        <taxon>Fungi</taxon>
        <taxon>Dikarya</taxon>
        <taxon>Ascomycota</taxon>
        <taxon>Pezizomycotina</taxon>
        <taxon>Sordariomycetes</taxon>
        <taxon>Sordariomycetidae</taxon>
        <taxon>Diaporthales</taxon>
        <taxon>Schizoparmaceae</taxon>
        <taxon>Coniella</taxon>
    </lineage>
</organism>
<dbReference type="InParanoid" id="A0A2T2ZSH5"/>
<sequence length="162" mass="17136">MGGVGVSGVLVAASVLLRWPGKGGRGGEEVAVLDRGGLALGDAVSGCGILACHGSGNVDGTLCRRGCRLAVGHVAKILLTVLLGVMQSHAYHVCGSTWLISIGARGTTKRGFLVDDWMLNKNKHQRRGRDTARGGGPNRREKLRQLGSKQDEEFLASNHCFY</sequence>